<evidence type="ECO:0000259" key="7">
    <source>
        <dbReference type="PROSITE" id="PS50021"/>
    </source>
</evidence>
<feature type="compositionally biased region" description="Basic and acidic residues" evidence="6">
    <location>
        <begin position="229"/>
        <end position="260"/>
    </location>
</feature>
<feature type="compositionally biased region" description="Polar residues" evidence="6">
    <location>
        <begin position="269"/>
        <end position="278"/>
    </location>
</feature>
<dbReference type="Pfam" id="PF00307">
    <property type="entry name" value="CH"/>
    <property type="match status" value="1"/>
</dbReference>
<dbReference type="PROSITE" id="PS00478">
    <property type="entry name" value="LIM_DOMAIN_1"/>
    <property type="match status" value="1"/>
</dbReference>
<dbReference type="PROSITE" id="PS50021">
    <property type="entry name" value="CH"/>
    <property type="match status" value="1"/>
</dbReference>
<keyword evidence="2 4" id="KW-0862">Zinc</keyword>
<dbReference type="GO" id="GO:0051496">
    <property type="term" value="P:positive regulation of stress fiber assembly"/>
    <property type="evidence" value="ECO:0007669"/>
    <property type="project" value="TreeGrafter"/>
</dbReference>
<reference evidence="9 10" key="1">
    <citation type="submission" date="2019-05" db="EMBL/GenBank/DDBJ databases">
        <title>A Chromosome-scale Meerkat (S. suricatta) Genome Assembly.</title>
        <authorList>
            <person name="Dudchenko O."/>
            <person name="Lieberman Aiden E."/>
            <person name="Tung J."/>
            <person name="Barreiro L.B."/>
            <person name="Clutton-Brock T.H."/>
        </authorList>
    </citation>
    <scope>NUCLEOTIDE SEQUENCE [LARGE SCALE GENOMIC DNA]</scope>
</reference>
<gene>
    <name evidence="9" type="primary">LIMCH1</name>
</gene>
<dbReference type="SMART" id="SM00132">
    <property type="entry name" value="LIM"/>
    <property type="match status" value="1"/>
</dbReference>
<feature type="compositionally biased region" description="Low complexity" evidence="6">
    <location>
        <begin position="662"/>
        <end position="675"/>
    </location>
</feature>
<dbReference type="Pfam" id="PF15949">
    <property type="entry name" value="DUF4757"/>
    <property type="match status" value="1"/>
</dbReference>
<evidence type="ECO:0000313" key="9">
    <source>
        <dbReference type="Ensembl" id="ENSSSUP00005018939.1"/>
    </source>
</evidence>
<dbReference type="GO" id="GO:0080090">
    <property type="term" value="P:regulation of primary metabolic process"/>
    <property type="evidence" value="ECO:0007669"/>
    <property type="project" value="UniProtKB-ARBA"/>
</dbReference>
<dbReference type="InterPro" id="IPR003096">
    <property type="entry name" value="SM22_calponin"/>
</dbReference>
<feature type="compositionally biased region" description="Basic and acidic residues" evidence="6">
    <location>
        <begin position="382"/>
        <end position="406"/>
    </location>
</feature>
<keyword evidence="3 4" id="KW-0440">LIM domain</keyword>
<organism evidence="9 10">
    <name type="scientific">Suricata suricatta</name>
    <name type="common">Meerkat</name>
    <dbReference type="NCBI Taxonomy" id="37032"/>
    <lineage>
        <taxon>Eukaryota</taxon>
        <taxon>Metazoa</taxon>
        <taxon>Chordata</taxon>
        <taxon>Craniata</taxon>
        <taxon>Vertebrata</taxon>
        <taxon>Euteleostomi</taxon>
        <taxon>Mammalia</taxon>
        <taxon>Eutheria</taxon>
        <taxon>Laurasiatheria</taxon>
        <taxon>Carnivora</taxon>
        <taxon>Feliformia</taxon>
        <taxon>Herpestidae</taxon>
        <taxon>Suricata</taxon>
    </lineage>
</organism>
<dbReference type="GO" id="GO:0003779">
    <property type="term" value="F:actin binding"/>
    <property type="evidence" value="ECO:0007669"/>
    <property type="project" value="InterPro"/>
</dbReference>
<feature type="region of interest" description="Disordered" evidence="6">
    <location>
        <begin position="888"/>
        <end position="942"/>
    </location>
</feature>
<evidence type="ECO:0000313" key="10">
    <source>
        <dbReference type="Proteomes" id="UP000472268"/>
    </source>
</evidence>
<dbReference type="PRINTS" id="PR00888">
    <property type="entry name" value="SM22CALPONIN"/>
</dbReference>
<dbReference type="InterPro" id="IPR031865">
    <property type="entry name" value="DUF4757"/>
</dbReference>
<dbReference type="AlphaFoldDB" id="A0A673U3W0"/>
<dbReference type="Proteomes" id="UP000472268">
    <property type="component" value="Chromosome 1"/>
</dbReference>
<dbReference type="InterPro" id="IPR001997">
    <property type="entry name" value="Calponin/LIMCH1"/>
</dbReference>
<evidence type="ECO:0000256" key="1">
    <source>
        <dbReference type="ARBA" id="ARBA00022723"/>
    </source>
</evidence>
<sequence>MACPALGLEALQPLQPEPPPEPAFSEAQKWIEQVTGRSFGDKDFRTGLENGILLCELLNAIKPGLVKKINRLPTPIAGLDNIILFLRGCKELGLRESQLFDPSDLQDTSNRVTVKSLDYSRKLKNVLVTIYWLGKAANSSASYSGTTLNLKEFEGLLAQMRKETDDIESPKRSIRDSGYIDCWDSERSDSLSPPRHGRDDSFDSLDSFGSRSRQTPSPDVVLRGSSDGRGSDSESDLPHRKLPDVKKDDMSARRTSHGEPKSAVPFNQYLPNKSNQTAYVPAPLRKKKAEREEYRKSWSTATSPLGGDRPFRYGPRTPVSDDAESTSMFDMRYEEEAVVQPHSRARQEQLQLINNQLREEDDKWQDDLARWKSRRRSASQDLIKKEEERKKMEKLLAGEDGTSERRKSIKTYREIVQEKERRERELHEAYKNARSQEEAEGILQQYIERFTISEAVLERLEMPKILERSHSTEPNLTPFLNDPNPMKYLRQQSLPPPKFTATVETTIAPTSVLDTSMSAGSGSPSKTVAPKTVPMLTPKPYSQPKNSQEVLKTFKVDGKVSMNGEAVHGDKEKERECPSVVLAPSLTKSQMIEGVARVDGSSVELKQDNSSVEINIKKPHSVPQELRATTEDTEPNSQDDEHDGKETQKGNRELASPEPQHFTTTVTRSSPTVPFVEFSSSSQLKNDVPEEKGQTKLENEMSGKVELVLSQKVGKPKSPEPEATLTYPFLDKMPETNQLHLPNLNSQESPGTASLPLRVQNSWRRSQFFSQSADSPGSEKSPVTTPFKFWAWDPEEERRRQEKWQQEQERLLQERYQKEQNKLKEEWEKAQKEVEEEERRYYEEERKIIEDTVVPFTISSSSADQLSTSSSVTEGSGIVNKMDLENCREEEQQIRQKKPLQGDNNDLLLKTKEGHPLEEKGSLTQGAVAHSKSPVSKGIHQDRQLETETGALHCGMNPQLAQDPAQKQQVSNPPMHILEDVKPKTLPLDKSINHQMESPSERRKKSPRENFRAGHLSPCSPTPPGQSPNRSISGKKLCSSCGLPLGKGAAMIIETLQLYFHIQCFRCGICKGQLGDAVSGTDVRIRNGLLNCNDCYMRSRSAGQPTTL</sequence>
<evidence type="ECO:0000256" key="4">
    <source>
        <dbReference type="PROSITE-ProRule" id="PRU00125"/>
    </source>
</evidence>
<feature type="coiled-coil region" evidence="5">
    <location>
        <begin position="806"/>
        <end position="847"/>
    </location>
</feature>
<evidence type="ECO:0000256" key="3">
    <source>
        <dbReference type="ARBA" id="ARBA00023038"/>
    </source>
</evidence>
<dbReference type="GO" id="GO:0051893">
    <property type="term" value="P:regulation of focal adhesion assembly"/>
    <property type="evidence" value="ECO:0007669"/>
    <property type="project" value="TreeGrafter"/>
</dbReference>
<keyword evidence="1 4" id="KW-0479">Metal-binding</keyword>
<feature type="compositionally biased region" description="Acidic residues" evidence="6">
    <location>
        <begin position="631"/>
        <end position="641"/>
    </location>
</feature>
<dbReference type="SMART" id="SM00033">
    <property type="entry name" value="CH"/>
    <property type="match status" value="1"/>
</dbReference>
<keyword evidence="10" id="KW-1185">Reference proteome</keyword>
<dbReference type="CDD" id="cd21278">
    <property type="entry name" value="CH_LIMCH1"/>
    <property type="match status" value="1"/>
</dbReference>
<evidence type="ECO:0000259" key="8">
    <source>
        <dbReference type="PROSITE" id="PS50023"/>
    </source>
</evidence>
<dbReference type="PANTHER" id="PTHR15551">
    <property type="entry name" value="LIM DOMAIN ONLY 7"/>
    <property type="match status" value="1"/>
</dbReference>
<feature type="region of interest" description="Disordered" evidence="6">
    <location>
        <begin position="514"/>
        <end position="546"/>
    </location>
</feature>
<dbReference type="CDD" id="cd08368">
    <property type="entry name" value="LIM"/>
    <property type="match status" value="1"/>
</dbReference>
<dbReference type="PANTHER" id="PTHR15551:SF3">
    <property type="entry name" value="LIM AND CALPONIN HOMOLOGY DOMAINS-CONTAINING PROTEIN 1"/>
    <property type="match status" value="1"/>
</dbReference>
<dbReference type="GO" id="GO:0032034">
    <property type="term" value="F:myosin II head/neck binding"/>
    <property type="evidence" value="ECO:0007669"/>
    <property type="project" value="TreeGrafter"/>
</dbReference>
<dbReference type="GO" id="GO:0031032">
    <property type="term" value="P:actomyosin structure organization"/>
    <property type="evidence" value="ECO:0007669"/>
    <property type="project" value="InterPro"/>
</dbReference>
<proteinExistence type="predicted"/>
<protein>
    <submittedName>
        <fullName evidence="9">LIM and calponin homology domains 1</fullName>
    </submittedName>
</protein>
<dbReference type="SUPFAM" id="SSF47576">
    <property type="entry name" value="Calponin-homology domain, CH-domain"/>
    <property type="match status" value="1"/>
</dbReference>
<dbReference type="PROSITE" id="PS50023">
    <property type="entry name" value="LIM_DOMAIN_2"/>
    <property type="match status" value="1"/>
</dbReference>
<feature type="compositionally biased region" description="Basic and acidic residues" evidence="6">
    <location>
        <begin position="909"/>
        <end position="921"/>
    </location>
</feature>
<reference evidence="9" key="2">
    <citation type="submission" date="2025-08" db="UniProtKB">
        <authorList>
            <consortium name="Ensembl"/>
        </authorList>
    </citation>
    <scope>IDENTIFICATION</scope>
</reference>
<feature type="region of interest" description="Disordered" evidence="6">
    <location>
        <begin position="610"/>
        <end position="703"/>
    </location>
</feature>
<feature type="compositionally biased region" description="Basic and acidic residues" evidence="6">
    <location>
        <begin position="687"/>
        <end position="703"/>
    </location>
</feature>
<dbReference type="GO" id="GO:0010604">
    <property type="term" value="P:positive regulation of macromolecule metabolic process"/>
    <property type="evidence" value="ECO:0007669"/>
    <property type="project" value="UniProtKB-ARBA"/>
</dbReference>
<dbReference type="InterPro" id="IPR001781">
    <property type="entry name" value="Znf_LIM"/>
</dbReference>
<feature type="region of interest" description="Disordered" evidence="6">
    <location>
        <begin position="373"/>
        <end position="406"/>
    </location>
</feature>
<feature type="domain" description="LIM zinc-binding" evidence="8">
    <location>
        <begin position="1036"/>
        <end position="1102"/>
    </location>
</feature>
<dbReference type="Ensembl" id="ENSSSUT00005021646.1">
    <property type="protein sequence ID" value="ENSSSUP00005018939.1"/>
    <property type="gene ID" value="ENSSSUG00005011071.1"/>
</dbReference>
<reference evidence="9" key="3">
    <citation type="submission" date="2025-09" db="UniProtKB">
        <authorList>
            <consortium name="Ensembl"/>
        </authorList>
    </citation>
    <scope>IDENTIFICATION</scope>
</reference>
<dbReference type="FunFam" id="1.10.418.10:FF:000038">
    <property type="entry name" value="LIM and calponin homology domains-containing protein 1"/>
    <property type="match status" value="1"/>
</dbReference>
<dbReference type="InterPro" id="IPR001715">
    <property type="entry name" value="CH_dom"/>
</dbReference>
<feature type="region of interest" description="Disordered" evidence="6">
    <location>
        <begin position="992"/>
        <end position="1031"/>
    </location>
</feature>
<dbReference type="FunFam" id="2.10.110.10:FF:000041">
    <property type="entry name" value="LIM and calponin homology domains 1"/>
    <property type="match status" value="1"/>
</dbReference>
<evidence type="ECO:0000256" key="6">
    <source>
        <dbReference type="SAM" id="MobiDB-lite"/>
    </source>
</evidence>
<dbReference type="Pfam" id="PF00412">
    <property type="entry name" value="LIM"/>
    <property type="match status" value="1"/>
</dbReference>
<feature type="compositionally biased region" description="Low complexity" evidence="6">
    <location>
        <begin position="204"/>
        <end position="213"/>
    </location>
</feature>
<dbReference type="PRINTS" id="PR00889">
    <property type="entry name" value="CALPONIN"/>
</dbReference>
<dbReference type="Gene3D" id="1.10.418.10">
    <property type="entry name" value="Calponin-like domain"/>
    <property type="match status" value="1"/>
</dbReference>
<feature type="region of interest" description="Disordered" evidence="6">
    <location>
        <begin position="185"/>
        <end position="324"/>
    </location>
</feature>
<dbReference type="GO" id="GO:0001725">
    <property type="term" value="C:stress fiber"/>
    <property type="evidence" value="ECO:0007669"/>
    <property type="project" value="TreeGrafter"/>
</dbReference>
<evidence type="ECO:0000256" key="2">
    <source>
        <dbReference type="ARBA" id="ARBA00022833"/>
    </source>
</evidence>
<dbReference type="Gene3D" id="2.10.110.10">
    <property type="entry name" value="Cysteine Rich Protein"/>
    <property type="match status" value="1"/>
</dbReference>
<dbReference type="InterPro" id="IPR036872">
    <property type="entry name" value="CH_dom_sf"/>
</dbReference>
<evidence type="ECO:0000256" key="5">
    <source>
        <dbReference type="SAM" id="Coils"/>
    </source>
</evidence>
<name>A0A673U3W0_SURSU</name>
<dbReference type="GO" id="GO:0046872">
    <property type="term" value="F:metal ion binding"/>
    <property type="evidence" value="ECO:0007669"/>
    <property type="project" value="UniProtKB-KW"/>
</dbReference>
<feature type="domain" description="Calponin-homology (CH)" evidence="7">
    <location>
        <begin position="21"/>
        <end position="125"/>
    </location>
</feature>
<keyword evidence="5" id="KW-0175">Coiled coil</keyword>
<accession>A0A673U3W0</accession>
<feature type="compositionally biased region" description="Basic and acidic residues" evidence="6">
    <location>
        <begin position="642"/>
        <end position="652"/>
    </location>
</feature>
<feature type="compositionally biased region" description="Polar residues" evidence="6">
    <location>
        <begin position="514"/>
        <end position="526"/>
    </location>
</feature>